<comment type="caution">
    <text evidence="1">The sequence shown here is derived from an EMBL/GenBank/DDBJ whole genome shotgun (WGS) entry which is preliminary data.</text>
</comment>
<keyword evidence="1" id="KW-0067">ATP-binding</keyword>
<dbReference type="GO" id="GO:0004386">
    <property type="term" value="F:helicase activity"/>
    <property type="evidence" value="ECO:0007669"/>
    <property type="project" value="UniProtKB-KW"/>
</dbReference>
<dbReference type="EMBL" id="AFOI01000003">
    <property type="protein sequence ID" value="EGM51504.1"/>
    <property type="molecule type" value="Genomic_DNA"/>
</dbReference>
<dbReference type="AlphaFoldDB" id="F7QUI4"/>
<protein>
    <submittedName>
        <fullName evidence="1">DNA/RNA helicase</fullName>
    </submittedName>
</protein>
<accession>F7QUI4</accession>
<dbReference type="RefSeq" id="WP_003707604.1">
    <property type="nucleotide sequence ID" value="NZ_AFOI01000003.1"/>
</dbReference>
<evidence type="ECO:0000313" key="1">
    <source>
        <dbReference type="EMBL" id="EGM51504.1"/>
    </source>
</evidence>
<dbReference type="PATRIC" id="fig|1041521.3.peg.980"/>
<keyword evidence="1" id="KW-0347">Helicase</keyword>
<organism evidence="1 2">
    <name type="scientific">Ligilactobacillus salivarius GJ-24</name>
    <dbReference type="NCBI Taxonomy" id="1041521"/>
    <lineage>
        <taxon>Bacteria</taxon>
        <taxon>Bacillati</taxon>
        <taxon>Bacillota</taxon>
        <taxon>Bacilli</taxon>
        <taxon>Lactobacillales</taxon>
        <taxon>Lactobacillaceae</taxon>
        <taxon>Ligilactobacillus</taxon>
    </lineage>
</organism>
<sequence length="107" mass="12457">MQSTNQKIKNASLNSFLDKNTFEQNDEYAAKLIANTKDETMYNRILDEVQHCKSFTFAVAFIESGILNSLKTVLKDLNVQGRILTSTYLYFNKPQMFRELLSYQMLK</sequence>
<keyword evidence="1" id="KW-0378">Hydrolase</keyword>
<evidence type="ECO:0000313" key="2">
    <source>
        <dbReference type="Proteomes" id="UP000003074"/>
    </source>
</evidence>
<name>F7QUI4_9LACO</name>
<keyword evidence="1" id="KW-0547">Nucleotide-binding</keyword>
<reference evidence="1 2" key="1">
    <citation type="journal article" date="2011" name="J. Bacteriol.">
        <title>Genome Sequence of Lactobacillus salivarius GJ-24, a Probiotic Strain Isolated from Healthy Adult Intestine.</title>
        <authorList>
            <person name="Cho Y.J."/>
            <person name="Choi J.K."/>
            <person name="Kim J.H."/>
            <person name="Lim Y.S."/>
            <person name="Ham J.S."/>
            <person name="Kang D.K."/>
            <person name="Chun J."/>
            <person name="Paik H.D."/>
            <person name="Kim G.B."/>
        </authorList>
    </citation>
    <scope>NUCLEOTIDE SEQUENCE [LARGE SCALE GENOMIC DNA]</scope>
    <source>
        <strain evidence="1 2">GJ-24</strain>
    </source>
</reference>
<dbReference type="Gene3D" id="3.30.870.10">
    <property type="entry name" value="Endonuclease Chain A"/>
    <property type="match status" value="1"/>
</dbReference>
<gene>
    <name evidence="1" type="ORF">LSGJ_00977</name>
</gene>
<dbReference type="Proteomes" id="UP000003074">
    <property type="component" value="Unassembled WGS sequence"/>
</dbReference>
<proteinExistence type="predicted"/>
<dbReference type="REBASE" id="38737">
    <property type="entry name" value="LsaGJ24ORFAP"/>
</dbReference>